<name>A0A9X4B2I0_9CLOT</name>
<comment type="caution">
    <text evidence="3">The sequence shown here is derived from an EMBL/GenBank/DDBJ whole genome shotgun (WGS) entry which is preliminary data.</text>
</comment>
<dbReference type="GO" id="GO:0016757">
    <property type="term" value="F:glycosyltransferase activity"/>
    <property type="evidence" value="ECO:0007669"/>
    <property type="project" value="UniProtKB-KW"/>
</dbReference>
<reference evidence="3" key="1">
    <citation type="submission" date="2022-05" db="EMBL/GenBank/DDBJ databases">
        <title>Draft genome sequence of Clostridium tertium strain CP3 isolated from Peru.</title>
        <authorList>
            <person name="Hurtado R."/>
            <person name="Lima L."/>
            <person name="Sousa T."/>
            <person name="Jaiswal A.K."/>
            <person name="Tiwari S."/>
            <person name="Maturrano L."/>
            <person name="Brenig B."/>
            <person name="Azevedo V."/>
        </authorList>
    </citation>
    <scope>NUCLEOTIDE SEQUENCE</scope>
    <source>
        <strain evidence="3">CP3</strain>
    </source>
</reference>
<dbReference type="EC" id="2.4.-.-" evidence="3"/>
<dbReference type="PANTHER" id="PTHR45947:SF3">
    <property type="entry name" value="SULFOQUINOVOSYL TRANSFERASE SQD2"/>
    <property type="match status" value="1"/>
</dbReference>
<evidence type="ECO:0000259" key="2">
    <source>
        <dbReference type="Pfam" id="PF13439"/>
    </source>
</evidence>
<dbReference type="InterPro" id="IPR028098">
    <property type="entry name" value="Glyco_trans_4-like_N"/>
</dbReference>
<dbReference type="PANTHER" id="PTHR45947">
    <property type="entry name" value="SULFOQUINOVOSYL TRANSFERASE SQD2"/>
    <property type="match status" value="1"/>
</dbReference>
<keyword evidence="4" id="KW-1185">Reference proteome</keyword>
<dbReference type="Pfam" id="PF00534">
    <property type="entry name" value="Glycos_transf_1"/>
    <property type="match status" value="1"/>
</dbReference>
<dbReference type="EMBL" id="JAMRYU010000019">
    <property type="protein sequence ID" value="MDC4241777.1"/>
    <property type="molecule type" value="Genomic_DNA"/>
</dbReference>
<accession>A0A9X4B2I0</accession>
<dbReference type="AlphaFoldDB" id="A0A9X4B2I0"/>
<proteinExistence type="predicted"/>
<dbReference type="InterPro" id="IPR001296">
    <property type="entry name" value="Glyco_trans_1"/>
</dbReference>
<dbReference type="SUPFAM" id="SSF53756">
    <property type="entry name" value="UDP-Glycosyltransferase/glycogen phosphorylase"/>
    <property type="match status" value="1"/>
</dbReference>
<dbReference type="InterPro" id="IPR050194">
    <property type="entry name" value="Glycosyltransferase_grp1"/>
</dbReference>
<keyword evidence="3" id="KW-0808">Transferase</keyword>
<dbReference type="Pfam" id="PF13439">
    <property type="entry name" value="Glyco_transf_4"/>
    <property type="match status" value="1"/>
</dbReference>
<dbReference type="Proteomes" id="UP001141183">
    <property type="component" value="Unassembled WGS sequence"/>
</dbReference>
<gene>
    <name evidence="3" type="ORF">NE398_16700</name>
</gene>
<evidence type="ECO:0000313" key="4">
    <source>
        <dbReference type="Proteomes" id="UP001141183"/>
    </source>
</evidence>
<feature type="domain" description="Glycosyltransferase subfamily 4-like N-terminal" evidence="2">
    <location>
        <begin position="14"/>
        <end position="202"/>
    </location>
</feature>
<evidence type="ECO:0000313" key="3">
    <source>
        <dbReference type="EMBL" id="MDC4241777.1"/>
    </source>
</evidence>
<keyword evidence="3" id="KW-0328">Glycosyltransferase</keyword>
<sequence length="416" mass="48592">MKIAMLTNNYKPFVGGVPISIERLSNGLRELGHEVYIFAPTYENQVEEEYVIRYKSANYKFSSGIVIPNMFDKEIEEKFKSLKIDIIHVHHPMIMGQTALYLGKKYNIPVAYTYHTRYEQYLHYIKPYRALEENAKKNEENYFGEFEDLVLYFTKEKLVPGLIKYFTNKCDLIFAPTNMMKEYLMDNNTKTRIEVMPTGLNESYFKEVNENVKEIRKKYKGDKSHLFCTVSRLSKEKNIEFIIDGIKLLKDKIGNSFNTLIIGEGPEKEDLIKRVKELNLEENIKFLNKIDNKEIGNYYKACDLFLFASKSETQGIVLLEAMAAKLPVVAIKASGVVDVVVNNKNGYMTDENIDEWSEKVKDIVNNYEKMNELRYGAYNEALKYLNSNIAKKAEYNYAHTIKEYYNRGFKYELKAN</sequence>
<dbReference type="Gene3D" id="3.40.50.2000">
    <property type="entry name" value="Glycogen Phosphorylase B"/>
    <property type="match status" value="2"/>
</dbReference>
<organism evidence="3 4">
    <name type="scientific">Clostridium tertium</name>
    <dbReference type="NCBI Taxonomy" id="1559"/>
    <lineage>
        <taxon>Bacteria</taxon>
        <taxon>Bacillati</taxon>
        <taxon>Bacillota</taxon>
        <taxon>Clostridia</taxon>
        <taxon>Eubacteriales</taxon>
        <taxon>Clostridiaceae</taxon>
        <taxon>Clostridium</taxon>
    </lineage>
</organism>
<feature type="domain" description="Glycosyl transferase family 1" evidence="1">
    <location>
        <begin position="214"/>
        <end position="379"/>
    </location>
</feature>
<evidence type="ECO:0000259" key="1">
    <source>
        <dbReference type="Pfam" id="PF00534"/>
    </source>
</evidence>
<dbReference type="RefSeq" id="WP_161956034.1">
    <property type="nucleotide sequence ID" value="NZ_CAXSLY010000013.1"/>
</dbReference>
<protein>
    <submittedName>
        <fullName evidence="3">Glycosyltransferase</fullName>
        <ecNumber evidence="3">2.4.-.-</ecNumber>
    </submittedName>
</protein>